<keyword evidence="2" id="KW-1003">Cell membrane</keyword>
<dbReference type="Gene3D" id="1.20.1250.20">
    <property type="entry name" value="MFS general substrate transporter like domains"/>
    <property type="match status" value="1"/>
</dbReference>
<evidence type="ECO:0000313" key="8">
    <source>
        <dbReference type="EMBL" id="SLN44959.1"/>
    </source>
</evidence>
<keyword evidence="3 6" id="KW-0812">Transmembrane</keyword>
<evidence type="ECO:0000259" key="7">
    <source>
        <dbReference type="PROSITE" id="PS50850"/>
    </source>
</evidence>
<evidence type="ECO:0000256" key="5">
    <source>
        <dbReference type="ARBA" id="ARBA00023136"/>
    </source>
</evidence>
<gene>
    <name evidence="8" type="ORF">PSM7751_02071</name>
</gene>
<evidence type="ECO:0000256" key="2">
    <source>
        <dbReference type="ARBA" id="ARBA00022475"/>
    </source>
</evidence>
<comment type="subcellular location">
    <subcellularLocation>
        <location evidence="1">Cell membrane</location>
        <topology evidence="1">Multi-pass membrane protein</topology>
    </subcellularLocation>
</comment>
<evidence type="ECO:0000313" key="9">
    <source>
        <dbReference type="Proteomes" id="UP000193963"/>
    </source>
</evidence>
<feature type="transmembrane region" description="Helical" evidence="6">
    <location>
        <begin position="262"/>
        <end position="282"/>
    </location>
</feature>
<keyword evidence="9" id="KW-1185">Reference proteome</keyword>
<feature type="transmembrane region" description="Helical" evidence="6">
    <location>
        <begin position="237"/>
        <end position="255"/>
    </location>
</feature>
<dbReference type="EMBL" id="FWFN01000004">
    <property type="protein sequence ID" value="SLN44959.1"/>
    <property type="molecule type" value="Genomic_DNA"/>
</dbReference>
<dbReference type="RefSeq" id="WP_085888111.1">
    <property type="nucleotide sequence ID" value="NZ_FWFN01000004.1"/>
</dbReference>
<dbReference type="SUPFAM" id="SSF103473">
    <property type="entry name" value="MFS general substrate transporter"/>
    <property type="match status" value="1"/>
</dbReference>
<dbReference type="InterPro" id="IPR020846">
    <property type="entry name" value="MFS_dom"/>
</dbReference>
<evidence type="ECO:0000256" key="1">
    <source>
        <dbReference type="ARBA" id="ARBA00004651"/>
    </source>
</evidence>
<dbReference type="OrthoDB" id="8667309at2"/>
<proteinExistence type="predicted"/>
<feature type="transmembrane region" description="Helical" evidence="6">
    <location>
        <begin position="201"/>
        <end position="225"/>
    </location>
</feature>
<keyword evidence="4 6" id="KW-1133">Transmembrane helix</keyword>
<evidence type="ECO:0000256" key="4">
    <source>
        <dbReference type="ARBA" id="ARBA00022989"/>
    </source>
</evidence>
<dbReference type="GO" id="GO:0022857">
    <property type="term" value="F:transmembrane transporter activity"/>
    <property type="evidence" value="ECO:0007669"/>
    <property type="project" value="InterPro"/>
</dbReference>
<dbReference type="AlphaFoldDB" id="A0A1X6Z9E5"/>
<dbReference type="Pfam" id="PF07690">
    <property type="entry name" value="MFS_1"/>
    <property type="match status" value="1"/>
</dbReference>
<dbReference type="PANTHER" id="PTHR43124:SF3">
    <property type="entry name" value="CHLORAMPHENICOL EFFLUX PUMP RV0191"/>
    <property type="match status" value="1"/>
</dbReference>
<dbReference type="Proteomes" id="UP000193963">
    <property type="component" value="Unassembled WGS sequence"/>
</dbReference>
<feature type="transmembrane region" description="Helical" evidence="6">
    <location>
        <begin position="73"/>
        <end position="91"/>
    </location>
</feature>
<dbReference type="InterPro" id="IPR050189">
    <property type="entry name" value="MFS_Efflux_Transporters"/>
</dbReference>
<evidence type="ECO:0000256" key="3">
    <source>
        <dbReference type="ARBA" id="ARBA00022692"/>
    </source>
</evidence>
<dbReference type="InterPro" id="IPR036259">
    <property type="entry name" value="MFS_trans_sf"/>
</dbReference>
<evidence type="ECO:0000256" key="6">
    <source>
        <dbReference type="SAM" id="Phobius"/>
    </source>
</evidence>
<dbReference type="PANTHER" id="PTHR43124">
    <property type="entry name" value="PURINE EFFLUX PUMP PBUE"/>
    <property type="match status" value="1"/>
</dbReference>
<feature type="transmembrane region" description="Helical" evidence="6">
    <location>
        <begin position="352"/>
        <end position="373"/>
    </location>
</feature>
<feature type="transmembrane region" description="Helical" evidence="6">
    <location>
        <begin position="97"/>
        <end position="119"/>
    </location>
</feature>
<sequence length="379" mass="38913">MAFITKPLALMTGAIAVVGANSMVLAPISAAVARDLGTEPAEILQAAAAYGGTTALSALLLAPRADRVGPGPALMQALVLLLISLLVSTLAPGKWVLIGAQAIGGLGAGIAIPAIYGLAPELGPPGEEKRSMGLMLSGWTLALVAGVAGAGFVAEWVGWRAVYGLLLIFMGLLYLALMRADLSVRRVGSATSPLTALRVPGIWRGLASAGLLMTGFYGTFAFIGVHVADDLARGTDAAGLLILCYGSGFGIATLFDRHFDRLPQISAGAISFAGLLVVYLAFSASALHYGVLLALALAWGIMQHFALNFVVSRLAGLEASQRGAILGLNSSITYLAVLGGALTFRLPYEAGGIAWCNLISASCLTLALIECLAPRRVAI</sequence>
<reference evidence="9" key="1">
    <citation type="submission" date="2017-03" db="EMBL/GenBank/DDBJ databases">
        <authorList>
            <person name="Rodrigo-Torres L."/>
            <person name="Arahal R.D."/>
            <person name="Lucena T."/>
        </authorList>
    </citation>
    <scope>NUCLEOTIDE SEQUENCE [LARGE SCALE GENOMIC DNA]</scope>
    <source>
        <strain evidence="9">CECT 7751</strain>
    </source>
</reference>
<name>A0A1X6Z9E5_9RHOB</name>
<feature type="transmembrane region" description="Helical" evidence="6">
    <location>
        <begin position="43"/>
        <end position="61"/>
    </location>
</feature>
<dbReference type="InterPro" id="IPR011701">
    <property type="entry name" value="MFS"/>
</dbReference>
<dbReference type="GO" id="GO:0005886">
    <property type="term" value="C:plasma membrane"/>
    <property type="evidence" value="ECO:0007669"/>
    <property type="project" value="UniProtKB-SubCell"/>
</dbReference>
<organism evidence="8 9">
    <name type="scientific">Pseudooceanicola marinus</name>
    <dbReference type="NCBI Taxonomy" id="396013"/>
    <lineage>
        <taxon>Bacteria</taxon>
        <taxon>Pseudomonadati</taxon>
        <taxon>Pseudomonadota</taxon>
        <taxon>Alphaproteobacteria</taxon>
        <taxon>Rhodobacterales</taxon>
        <taxon>Paracoccaceae</taxon>
        <taxon>Pseudooceanicola</taxon>
    </lineage>
</organism>
<feature type="transmembrane region" description="Helical" evidence="6">
    <location>
        <begin position="131"/>
        <end position="154"/>
    </location>
</feature>
<feature type="transmembrane region" description="Helical" evidence="6">
    <location>
        <begin position="288"/>
        <end position="311"/>
    </location>
</feature>
<feature type="domain" description="Major facilitator superfamily (MFS) profile" evidence="7">
    <location>
        <begin position="7"/>
        <end position="379"/>
    </location>
</feature>
<feature type="transmembrane region" description="Helical" evidence="6">
    <location>
        <begin position="323"/>
        <end position="346"/>
    </location>
</feature>
<protein>
    <submittedName>
        <fullName evidence="8">Putative arabinose transporter</fullName>
    </submittedName>
</protein>
<accession>A0A1X6Z9E5</accession>
<dbReference type="PROSITE" id="PS50850">
    <property type="entry name" value="MFS"/>
    <property type="match status" value="1"/>
</dbReference>
<keyword evidence="5 6" id="KW-0472">Membrane</keyword>
<feature type="transmembrane region" description="Helical" evidence="6">
    <location>
        <begin position="160"/>
        <end position="180"/>
    </location>
</feature>